<dbReference type="CDD" id="cd18801">
    <property type="entry name" value="SF2_C_FANCM_Hef"/>
    <property type="match status" value="1"/>
</dbReference>
<feature type="compositionally biased region" description="Polar residues" evidence="8">
    <location>
        <begin position="955"/>
        <end position="973"/>
    </location>
</feature>
<dbReference type="SMART" id="SM00490">
    <property type="entry name" value="HELICc"/>
    <property type="match status" value="1"/>
</dbReference>
<evidence type="ECO:0000256" key="3">
    <source>
        <dbReference type="ARBA" id="ARBA00022741"/>
    </source>
</evidence>
<dbReference type="GO" id="GO:0004518">
    <property type="term" value="F:nuclease activity"/>
    <property type="evidence" value="ECO:0007669"/>
    <property type="project" value="InterPro"/>
</dbReference>
<dbReference type="InterPro" id="IPR010994">
    <property type="entry name" value="RuvA_2-like"/>
</dbReference>
<evidence type="ECO:0000256" key="2">
    <source>
        <dbReference type="ARBA" id="ARBA00009889"/>
    </source>
</evidence>
<keyword evidence="3" id="KW-0547">Nucleotide-binding</keyword>
<dbReference type="GO" id="GO:0000400">
    <property type="term" value="F:four-way junction DNA binding"/>
    <property type="evidence" value="ECO:0007669"/>
    <property type="project" value="TreeGrafter"/>
</dbReference>
<proteinExistence type="inferred from homology"/>
<feature type="region of interest" description="Disordered" evidence="8">
    <location>
        <begin position="1157"/>
        <end position="1178"/>
    </location>
</feature>
<evidence type="ECO:0000256" key="7">
    <source>
        <dbReference type="ARBA" id="ARBA00023242"/>
    </source>
</evidence>
<dbReference type="GO" id="GO:0009378">
    <property type="term" value="F:four-way junction helicase activity"/>
    <property type="evidence" value="ECO:0007669"/>
    <property type="project" value="TreeGrafter"/>
</dbReference>
<organism evidence="11 12">
    <name type="scientific">Carassius auratus</name>
    <name type="common">Goldfish</name>
    <dbReference type="NCBI Taxonomy" id="7957"/>
    <lineage>
        <taxon>Eukaryota</taxon>
        <taxon>Metazoa</taxon>
        <taxon>Chordata</taxon>
        <taxon>Craniata</taxon>
        <taxon>Vertebrata</taxon>
        <taxon>Euteleostomi</taxon>
        <taxon>Actinopterygii</taxon>
        <taxon>Neopterygii</taxon>
        <taxon>Teleostei</taxon>
        <taxon>Ostariophysi</taxon>
        <taxon>Cypriniformes</taxon>
        <taxon>Cyprinidae</taxon>
        <taxon>Cyprininae</taxon>
        <taxon>Carassius</taxon>
    </lineage>
</organism>
<dbReference type="InterPro" id="IPR011545">
    <property type="entry name" value="DEAD/DEAH_box_helicase_dom"/>
</dbReference>
<feature type="compositionally biased region" description="Basic and acidic residues" evidence="8">
    <location>
        <begin position="780"/>
        <end position="800"/>
    </location>
</feature>
<dbReference type="InterPro" id="IPR001650">
    <property type="entry name" value="Helicase_C-like"/>
</dbReference>
<dbReference type="SUPFAM" id="SSF52980">
    <property type="entry name" value="Restriction endonuclease-like"/>
    <property type="match status" value="1"/>
</dbReference>
<feature type="compositionally biased region" description="Acidic residues" evidence="8">
    <location>
        <begin position="1157"/>
        <end position="1173"/>
    </location>
</feature>
<feature type="compositionally biased region" description="Polar residues" evidence="8">
    <location>
        <begin position="1"/>
        <end position="10"/>
    </location>
</feature>
<dbReference type="Gene3D" id="1.20.1320.20">
    <property type="entry name" value="hef helicase domain"/>
    <property type="match status" value="1"/>
</dbReference>
<dbReference type="FunFam" id="3.40.50.300:FF:000861">
    <property type="entry name" value="Fanconi anemia, complementation group M"/>
    <property type="match status" value="1"/>
</dbReference>
<dbReference type="InterPro" id="IPR006166">
    <property type="entry name" value="ERCC4_domain"/>
</dbReference>
<name>A0A6P6P6H3_CARAU</name>
<dbReference type="InterPro" id="IPR031879">
    <property type="entry name" value="FANCM-MHF-bd"/>
</dbReference>
<dbReference type="CDD" id="cd12091">
    <property type="entry name" value="FANCM_ID"/>
    <property type="match status" value="1"/>
</dbReference>
<dbReference type="GO" id="GO:0043138">
    <property type="term" value="F:3'-5' DNA helicase activity"/>
    <property type="evidence" value="ECO:0007669"/>
    <property type="project" value="InterPro"/>
</dbReference>
<dbReference type="GO" id="GO:0005524">
    <property type="term" value="F:ATP binding"/>
    <property type="evidence" value="ECO:0007669"/>
    <property type="project" value="UniProtKB-KW"/>
</dbReference>
<evidence type="ECO:0000256" key="1">
    <source>
        <dbReference type="ARBA" id="ARBA00004123"/>
    </source>
</evidence>
<dbReference type="PROSITE" id="PS51192">
    <property type="entry name" value="HELICASE_ATP_BIND_1"/>
    <property type="match status" value="1"/>
</dbReference>
<keyword evidence="6" id="KW-0067">ATP-binding</keyword>
<dbReference type="GO" id="GO:0045003">
    <property type="term" value="P:double-strand break repair via synthesis-dependent strand annealing"/>
    <property type="evidence" value="ECO:0007669"/>
    <property type="project" value="TreeGrafter"/>
</dbReference>
<dbReference type="Pfam" id="PF02732">
    <property type="entry name" value="ERCC4"/>
    <property type="match status" value="1"/>
</dbReference>
<feature type="compositionally biased region" description="Polar residues" evidence="8">
    <location>
        <begin position="1018"/>
        <end position="1031"/>
    </location>
</feature>
<dbReference type="Gene3D" id="1.10.150.20">
    <property type="entry name" value="5' to 3' exonuclease, C-terminal subdomain"/>
    <property type="match status" value="1"/>
</dbReference>
<dbReference type="Gene3D" id="3.40.50.300">
    <property type="entry name" value="P-loop containing nucleotide triphosphate hydrolases"/>
    <property type="match status" value="2"/>
</dbReference>
<dbReference type="RefSeq" id="XP_026116334.1">
    <property type="nucleotide sequence ID" value="XM_026260549.1"/>
</dbReference>
<protein>
    <submittedName>
        <fullName evidence="12">Fanconi anemia group M protein-like</fullName>
    </submittedName>
</protein>
<dbReference type="SMART" id="SM00487">
    <property type="entry name" value="DEXDc"/>
    <property type="match status" value="1"/>
</dbReference>
<dbReference type="InterPro" id="IPR014001">
    <property type="entry name" value="Helicase_ATP-bd"/>
</dbReference>
<dbReference type="SMART" id="SM00891">
    <property type="entry name" value="ERCC4"/>
    <property type="match status" value="1"/>
</dbReference>
<feature type="domain" description="Helicase C-terminal" evidence="10">
    <location>
        <begin position="422"/>
        <end position="602"/>
    </location>
</feature>
<feature type="region of interest" description="Disordered" evidence="8">
    <location>
        <begin position="942"/>
        <end position="973"/>
    </location>
</feature>
<dbReference type="InterPro" id="IPR044749">
    <property type="entry name" value="FANCM_DEXDc"/>
</dbReference>
<dbReference type="InterPro" id="IPR027417">
    <property type="entry name" value="P-loop_NTPase"/>
</dbReference>
<feature type="domain" description="Helicase ATP-binding" evidence="9">
    <location>
        <begin position="80"/>
        <end position="248"/>
    </location>
</feature>
<keyword evidence="5" id="KW-0347">Helicase</keyword>
<dbReference type="Pfam" id="PF00270">
    <property type="entry name" value="DEAD"/>
    <property type="match status" value="1"/>
</dbReference>
<feature type="compositionally biased region" description="Acidic residues" evidence="8">
    <location>
        <begin position="1307"/>
        <end position="1316"/>
    </location>
</feature>
<comment type="subcellular location">
    <subcellularLocation>
        <location evidence="1">Nucleus</location>
    </subcellularLocation>
</comment>
<feature type="region of interest" description="Disordered" evidence="8">
    <location>
        <begin position="1"/>
        <end position="33"/>
    </location>
</feature>
<reference evidence="12" key="1">
    <citation type="submission" date="2025-08" db="UniProtKB">
        <authorList>
            <consortium name="RefSeq"/>
        </authorList>
    </citation>
    <scope>IDENTIFICATION</scope>
    <source>
        <strain evidence="12">Wakin</strain>
        <tissue evidence="12">Muscle</tissue>
    </source>
</reference>
<sequence length="1594" mass="180119">MNANQRTLFQTWGRKPEPAPAPSAAPDEEEEEDDDDVMLVAVYEAERSLQAAPELGFDPSAGRVWIYPVNFPLREYQLRISEAALLKNTLVCLPTGLGKTFIASVLMYNFYRWFPAGKIVFMAPTKPLVAQQIQACHGVMGIPQEHMAELTGSTAAQQRRELWRSKRVFFLTPQVMVNDLSRNSCPAAHVRCVVIDEAHKATGNHAYCQVIRELSNQTQQFRVLALSATPGGDIKAVQQVISNLLISHIELRSEDSPDVQTHVHQRSLEKIVVPPGETLAQYQTRYLQVLEKFTSRLTQMRLLNQRDLRSLTKYQIILSREQFRRNPPPHIQGPQQGVIEGDFSICISLYHGYELLQQMGVRSLFLFIQNIFSGPRESARVRNELQRSPVFMDLYREMESMFTTASRDPGEPYVYSHPKLQKLDEVVLQHFEMWTTSSDSKPSAEVSTRVMIFSSFRESVQEIAEMLSRHQPLLRVMTFMGQASAGKGVRGFTQKEQLEVVRRFREGGFNTLVSTCVGEEGLDIGEVDLIVCFDAQKSPIRLVQRMGRTGRRRQGRIVVILAEGREERTYNQSQSNRRSINKSIMGNKHSFQMFAHSPRMLPAGVTPRLHKMHISCGQFQHRPVKSGRSSLARQINGGEQKCVKDDGFLTAAEEAEWMTSMRLSSDEPQPVFRPSTFLTFRDQPSEQGACVGPVRELSLWEWRHWQNGPLHTHSLGHSDRCLHFTSIMELIDRMRQQEQDDCTSESELMLNLQKEDVDAGGTTKPNPEKIQKKTTPNTADGERRRTHTDHCLDEDQRGENTEELDLMDLLEEEDLQHMFYPPELCPKRSGHNLTTAAFQTVLASVRDLLSRSPPKHCQISLPEIHTNLSGPPTDSFQVTFSLMADEPSFVEEEQDVDQRSVSPGWDQLFDHAEEPKEDQVCFNESVDLFGDDEAFLQMSVPDVQTPDRSTGPEGKQQTPADGSRGSEQGFSGSQDFFSVNFDLGFDSEEDEPTDLGSADVCASAVRVSQVLVSDQWRTRPSASTPNHSTLPPATRRAEDQLRSRPSPPRSSHTTPRERPSSTGVLSSDSEDEMNLRTHKVNPVVSPEICSDVDSPVQARRKHAAALNTSEDSDGGLLSDDDDFQDVCVRQPRSVELHHVTKPPKVRREGRQFLDEEAELSEDEDVSSDEDEGDEQNHSLQGFVVNTTECSQGLNDSEMQAIYLKSVRSPAVQNQLRMTFKPKHNVDIFSQIPEQDETYGEDSFVVHGSDDEEGESDGDEEPVEVIHEDSFVDGRKQYPTRRRVQIRQIRAERNGTSKRSRIIRVQDSSEEEEEEEQTAPVFKEPQRLQSRDDRKRQRLSDQAALSEELHFLPERPGTAVTAQTLTPPAADAPLRVLVDSRCISGGSEVVSRLRLRHGLQVHVCSLTSSDFIVSNRMAVERQSESELAGVQNRRRLQDRIQRLQTAFERVCLIIERDRSKPGEAVRVFQRSRCYDGTLAALVKAGVRLLVSNGPEDTAALLTELTQVERRKGQAIGVPLEVKGHRQQALQFYLTLPHMSYISALNMCHHFSSVSHMINSSVEDLQASAHMSRSRAQDVHRCLRYSCDPALITHPL</sequence>
<evidence type="ECO:0000313" key="11">
    <source>
        <dbReference type="Proteomes" id="UP000515129"/>
    </source>
</evidence>
<evidence type="ECO:0000259" key="10">
    <source>
        <dbReference type="PROSITE" id="PS51194"/>
    </source>
</evidence>
<dbReference type="Gene3D" id="3.40.50.10130">
    <property type="match status" value="1"/>
</dbReference>
<dbReference type="Pfam" id="PF16783">
    <property type="entry name" value="FANCM-MHF_bd"/>
    <property type="match status" value="1"/>
</dbReference>
<comment type="similarity">
    <text evidence="2">Belongs to the DEAD box helicase family. DEAH subfamily. FANCM sub-subfamily.</text>
</comment>
<dbReference type="GO" id="GO:0005634">
    <property type="term" value="C:nucleus"/>
    <property type="evidence" value="ECO:0007669"/>
    <property type="project" value="UniProtKB-SubCell"/>
</dbReference>
<dbReference type="GO" id="GO:0016787">
    <property type="term" value="F:hydrolase activity"/>
    <property type="evidence" value="ECO:0007669"/>
    <property type="project" value="UniProtKB-KW"/>
</dbReference>
<keyword evidence="4" id="KW-0378">Hydrolase</keyword>
<dbReference type="Proteomes" id="UP000515129">
    <property type="component" value="Unplaced"/>
</dbReference>
<feature type="region of interest" description="Disordered" evidence="8">
    <location>
        <begin position="1289"/>
        <end position="1337"/>
    </location>
</feature>
<evidence type="ECO:0000256" key="4">
    <source>
        <dbReference type="ARBA" id="ARBA00022801"/>
    </source>
</evidence>
<keyword evidence="7" id="KW-0539">Nucleus</keyword>
<gene>
    <name evidence="12" type="primary">LOC113094963</name>
</gene>
<keyword evidence="11" id="KW-1185">Reference proteome</keyword>
<dbReference type="InterPro" id="IPR047418">
    <property type="entry name" value="XPF_nuclease_FANCM"/>
</dbReference>
<dbReference type="SUPFAM" id="SSF47781">
    <property type="entry name" value="RuvA domain 2-like"/>
    <property type="match status" value="1"/>
</dbReference>
<dbReference type="GeneID" id="113094963"/>
<dbReference type="KEGG" id="caua:113094963"/>
<dbReference type="SUPFAM" id="SSF52540">
    <property type="entry name" value="P-loop containing nucleoside triphosphate hydrolases"/>
    <property type="match status" value="1"/>
</dbReference>
<dbReference type="GO" id="GO:0036297">
    <property type="term" value="P:interstrand cross-link repair"/>
    <property type="evidence" value="ECO:0007669"/>
    <property type="project" value="TreeGrafter"/>
</dbReference>
<feature type="region of interest" description="Disordered" evidence="8">
    <location>
        <begin position="756"/>
        <end position="801"/>
    </location>
</feature>
<evidence type="ECO:0000256" key="5">
    <source>
        <dbReference type="ARBA" id="ARBA00022806"/>
    </source>
</evidence>
<dbReference type="CDD" id="cd20077">
    <property type="entry name" value="XPF_nuclease_FANCM"/>
    <property type="match status" value="1"/>
</dbReference>
<dbReference type="Pfam" id="PF00271">
    <property type="entry name" value="Helicase_C"/>
    <property type="match status" value="1"/>
</dbReference>
<dbReference type="OrthoDB" id="6513042at2759"/>
<evidence type="ECO:0000313" key="12">
    <source>
        <dbReference type="RefSeq" id="XP_026116334.1"/>
    </source>
</evidence>
<dbReference type="InterPro" id="IPR039686">
    <property type="entry name" value="FANCM/Mph1-like_ID"/>
</dbReference>
<dbReference type="PANTHER" id="PTHR14025:SF20">
    <property type="entry name" value="FANCONI ANEMIA GROUP M PROTEIN"/>
    <property type="match status" value="1"/>
</dbReference>
<evidence type="ECO:0000259" key="9">
    <source>
        <dbReference type="PROSITE" id="PS51192"/>
    </source>
</evidence>
<evidence type="ECO:0000256" key="6">
    <source>
        <dbReference type="ARBA" id="ARBA00022840"/>
    </source>
</evidence>
<dbReference type="PANTHER" id="PTHR14025">
    <property type="entry name" value="FANCONI ANEMIA GROUP M FANCM FAMILY MEMBER"/>
    <property type="match status" value="1"/>
</dbReference>
<dbReference type="InterPro" id="IPR011335">
    <property type="entry name" value="Restrct_endonuc-II-like"/>
</dbReference>
<evidence type="ECO:0000256" key="8">
    <source>
        <dbReference type="SAM" id="MobiDB-lite"/>
    </source>
</evidence>
<feature type="region of interest" description="Disordered" evidence="8">
    <location>
        <begin position="1015"/>
        <end position="1117"/>
    </location>
</feature>
<feature type="compositionally biased region" description="Basic and acidic residues" evidence="8">
    <location>
        <begin position="1323"/>
        <end position="1337"/>
    </location>
</feature>
<dbReference type="PROSITE" id="PS51194">
    <property type="entry name" value="HELICASE_CTER"/>
    <property type="match status" value="1"/>
</dbReference>
<accession>A0A6P6P6H3</accession>
<dbReference type="CDD" id="cd18033">
    <property type="entry name" value="DEXDc_FANCM"/>
    <property type="match status" value="1"/>
</dbReference>